<reference evidence="2 3" key="1">
    <citation type="submission" date="2016-09" db="EMBL/GenBank/DDBJ databases">
        <title>The complete genome sequences of Rhizobium gallicum, symbiovars gallicum and phaseoli, symbionts associated to common bean (Phaseolus vulgaris).</title>
        <authorList>
            <person name="Bustos P."/>
            <person name="Santamaria R.I."/>
            <person name="Perez-Carrascal O.M."/>
            <person name="Juarez S."/>
            <person name="Lozano L."/>
            <person name="Martinez-Flores I."/>
            <person name="Martinez-Romero E."/>
            <person name="Cevallos M."/>
            <person name="Romero D."/>
            <person name="Davila G."/>
            <person name="Gonzalez V."/>
        </authorList>
    </citation>
    <scope>NUCLEOTIDE SEQUENCE [LARGE SCALE GENOMIC DNA]</scope>
    <source>
        <strain evidence="2 3">IE4872</strain>
    </source>
</reference>
<dbReference type="AlphaFoldDB" id="A0A1L5NNR5"/>
<accession>A0A1L5NNR5</accession>
<keyword evidence="1" id="KW-0732">Signal</keyword>
<proteinExistence type="predicted"/>
<feature type="chain" id="PRO_5013335515" evidence="1">
    <location>
        <begin position="24"/>
        <end position="161"/>
    </location>
</feature>
<protein>
    <submittedName>
        <fullName evidence="2">Uncharacterized protein</fullName>
    </submittedName>
</protein>
<organism evidence="2 3">
    <name type="scientific">Rhizobium gallicum</name>
    <dbReference type="NCBI Taxonomy" id="56730"/>
    <lineage>
        <taxon>Bacteria</taxon>
        <taxon>Pseudomonadati</taxon>
        <taxon>Pseudomonadota</taxon>
        <taxon>Alphaproteobacteria</taxon>
        <taxon>Hyphomicrobiales</taxon>
        <taxon>Rhizobiaceae</taxon>
        <taxon>Rhizobium/Agrobacterium group</taxon>
        <taxon>Rhizobium</taxon>
    </lineage>
</organism>
<gene>
    <name evidence="2" type="ORF">IE4872_CH03939</name>
</gene>
<name>A0A1L5NNR5_9HYPH</name>
<sequence length="161" mass="17926">MFQRLSKVFALVLCALIALPATAGERAGHHRGVTHWANNAKWANSAKPWFGGHHRHHRHHRHHGHGHNRYVRLKHFSPSSHGYRIRSAIARSPQRLRYDYNGTYAGSYAYETEGGTYFGADGYALYAAPQAESLAPGPKVIDVAVQADPCSYEASVCVIRP</sequence>
<evidence type="ECO:0000313" key="3">
    <source>
        <dbReference type="Proteomes" id="UP000184749"/>
    </source>
</evidence>
<dbReference type="Proteomes" id="UP000184749">
    <property type="component" value="Chromosome"/>
</dbReference>
<dbReference type="RefSeq" id="WP_074069920.1">
    <property type="nucleotide sequence ID" value="NZ_CP017101.1"/>
</dbReference>
<dbReference type="EMBL" id="CP017101">
    <property type="protein sequence ID" value="APO69522.1"/>
    <property type="molecule type" value="Genomic_DNA"/>
</dbReference>
<evidence type="ECO:0000256" key="1">
    <source>
        <dbReference type="SAM" id="SignalP"/>
    </source>
</evidence>
<evidence type="ECO:0000313" key="2">
    <source>
        <dbReference type="EMBL" id="APO69522.1"/>
    </source>
</evidence>
<feature type="signal peptide" evidence="1">
    <location>
        <begin position="1"/>
        <end position="23"/>
    </location>
</feature>
<dbReference type="OrthoDB" id="8304928at2"/>